<dbReference type="EMBL" id="GGFL01012641">
    <property type="protein sequence ID" value="MBW76819.1"/>
    <property type="molecule type" value="Transcribed_RNA"/>
</dbReference>
<evidence type="ECO:0000313" key="2">
    <source>
        <dbReference type="EMBL" id="MBW76819.1"/>
    </source>
</evidence>
<evidence type="ECO:0000256" key="1">
    <source>
        <dbReference type="SAM" id="Phobius"/>
    </source>
</evidence>
<protein>
    <submittedName>
        <fullName evidence="2">Putative secreted protein</fullName>
    </submittedName>
</protein>
<name>A0A2M4DH26_ANODA</name>
<keyword evidence="1" id="KW-0472">Membrane</keyword>
<dbReference type="AlphaFoldDB" id="A0A2M4DH26"/>
<proteinExistence type="predicted"/>
<sequence length="80" mass="8657">MFCTKMTAVFVRIVVLLSLFGYLACRHRMIGGTGIVRVAGAAESNPNTAEWRTPSSSSSSPLYAIRHPGSHVRACVFMAI</sequence>
<reference evidence="2" key="1">
    <citation type="submission" date="2018-01" db="EMBL/GenBank/DDBJ databases">
        <title>An insight into the sialome of Amazonian anophelines.</title>
        <authorList>
            <person name="Ribeiro J.M."/>
            <person name="Scarpassa V."/>
            <person name="Calvo E."/>
        </authorList>
    </citation>
    <scope>NUCLEOTIDE SEQUENCE</scope>
</reference>
<accession>A0A2M4DH26</accession>
<organism evidence="2">
    <name type="scientific">Anopheles darlingi</name>
    <name type="common">Mosquito</name>
    <dbReference type="NCBI Taxonomy" id="43151"/>
    <lineage>
        <taxon>Eukaryota</taxon>
        <taxon>Metazoa</taxon>
        <taxon>Ecdysozoa</taxon>
        <taxon>Arthropoda</taxon>
        <taxon>Hexapoda</taxon>
        <taxon>Insecta</taxon>
        <taxon>Pterygota</taxon>
        <taxon>Neoptera</taxon>
        <taxon>Endopterygota</taxon>
        <taxon>Diptera</taxon>
        <taxon>Nematocera</taxon>
        <taxon>Culicoidea</taxon>
        <taxon>Culicidae</taxon>
        <taxon>Anophelinae</taxon>
        <taxon>Anopheles</taxon>
    </lineage>
</organism>
<keyword evidence="1" id="KW-1133">Transmembrane helix</keyword>
<keyword evidence="1" id="KW-0812">Transmembrane</keyword>
<feature type="transmembrane region" description="Helical" evidence="1">
    <location>
        <begin position="6"/>
        <end position="25"/>
    </location>
</feature>